<dbReference type="InterPro" id="IPR013656">
    <property type="entry name" value="PAS_4"/>
</dbReference>
<dbReference type="Proteomes" id="UP001596481">
    <property type="component" value="Unassembled WGS sequence"/>
</dbReference>
<sequence>MTSSAGSPSGLREKIRTVFEAAEISEPYTAIELADEIDCTVDAVAHELAASFADGVLGTKRIEAGEQVWWLRTLPPESTTTDGSVSPRTVTEVVRSERQFRAVFDEAFDAILIADDDARYVDANPAACELFGLSRDQLLGRTISDFAAEGYNFEEAWNEFQASALETGVFPLVRSDGTVRTVEFSATPNILPGRHLSVLRDITERRKTMTALKAEQAKSERYQRTLTADSVVEIEFELTDGNAFGELSRELECRCDFEGMVSISEGNLLNYVTVTCAVPEDIDEFVTEFDDVSHCRVVSESDTETLLELVVDHSPIQTVVETGANGKSLRSENGVTTVVAEIGADADLNELIDSFLGEYPTASVVAKRTLDRPIVTTLQSRDSLRDELTSRQTETLRAAYLAGYFEWPRESNAEDIAGSMDIATSTWLRHLRLAESKLTRWFFGGLDT</sequence>
<dbReference type="Pfam" id="PF08448">
    <property type="entry name" value="PAS_4"/>
    <property type="match status" value="1"/>
</dbReference>
<dbReference type="Pfam" id="PF15915">
    <property type="entry name" value="BAT"/>
    <property type="match status" value="1"/>
</dbReference>
<evidence type="ECO:0000313" key="5">
    <source>
        <dbReference type="Proteomes" id="UP001596481"/>
    </source>
</evidence>
<name>A0ABD5ZG12_9EURY</name>
<evidence type="ECO:0000259" key="3">
    <source>
        <dbReference type="PROSITE" id="PS50112"/>
    </source>
</evidence>
<dbReference type="SUPFAM" id="SSF55785">
    <property type="entry name" value="PYP-like sensor domain (PAS domain)"/>
    <property type="match status" value="1"/>
</dbReference>
<feature type="domain" description="PAS" evidence="3">
    <location>
        <begin position="96"/>
        <end position="146"/>
    </location>
</feature>
<dbReference type="InterPro" id="IPR031803">
    <property type="entry name" value="BAT_GAF/HTH-assoc"/>
</dbReference>
<dbReference type="NCBIfam" id="TIGR00229">
    <property type="entry name" value="sensory_box"/>
    <property type="match status" value="1"/>
</dbReference>
<keyword evidence="2" id="KW-0804">Transcription</keyword>
<gene>
    <name evidence="4" type="ORF">ACFQJC_10285</name>
</gene>
<comment type="caution">
    <text evidence="4">The sequence shown here is derived from an EMBL/GenBank/DDBJ whole genome shotgun (WGS) entry which is preliminary data.</text>
</comment>
<dbReference type="InterPro" id="IPR035965">
    <property type="entry name" value="PAS-like_dom_sf"/>
</dbReference>
<protein>
    <submittedName>
        <fullName evidence="4">Bacterio-opsin activator domain-containing protein</fullName>
    </submittedName>
</protein>
<dbReference type="InterPro" id="IPR007050">
    <property type="entry name" value="HTH_bacterioopsin"/>
</dbReference>
<dbReference type="RefSeq" id="WP_390223240.1">
    <property type="nucleotide sequence ID" value="NZ_JBHTAA010000005.1"/>
</dbReference>
<evidence type="ECO:0000256" key="2">
    <source>
        <dbReference type="ARBA" id="ARBA00023163"/>
    </source>
</evidence>
<keyword evidence="1" id="KW-0805">Transcription regulation</keyword>
<organism evidence="4 5">
    <name type="scientific">Haloferax namakaokahaiae</name>
    <dbReference type="NCBI Taxonomy" id="1748331"/>
    <lineage>
        <taxon>Archaea</taxon>
        <taxon>Methanobacteriati</taxon>
        <taxon>Methanobacteriota</taxon>
        <taxon>Stenosarchaea group</taxon>
        <taxon>Halobacteria</taxon>
        <taxon>Halobacteriales</taxon>
        <taxon>Haloferacaceae</taxon>
        <taxon>Haloferax</taxon>
    </lineage>
</organism>
<dbReference type="AlphaFoldDB" id="A0ABD5ZG12"/>
<evidence type="ECO:0000256" key="1">
    <source>
        <dbReference type="ARBA" id="ARBA00023015"/>
    </source>
</evidence>
<dbReference type="PANTHER" id="PTHR34236">
    <property type="entry name" value="DIMETHYL SULFOXIDE REDUCTASE TRANSCRIPTIONAL ACTIVATOR"/>
    <property type="match status" value="1"/>
</dbReference>
<proteinExistence type="predicted"/>
<dbReference type="EMBL" id="JBHTAA010000005">
    <property type="protein sequence ID" value="MFC7203905.1"/>
    <property type="molecule type" value="Genomic_DNA"/>
</dbReference>
<evidence type="ECO:0000313" key="4">
    <source>
        <dbReference type="EMBL" id="MFC7203905.1"/>
    </source>
</evidence>
<dbReference type="CDD" id="cd00130">
    <property type="entry name" value="PAS"/>
    <property type="match status" value="1"/>
</dbReference>
<dbReference type="InterPro" id="IPR000014">
    <property type="entry name" value="PAS"/>
</dbReference>
<dbReference type="Pfam" id="PF04967">
    <property type="entry name" value="HTH_10"/>
    <property type="match status" value="1"/>
</dbReference>
<dbReference type="PROSITE" id="PS50112">
    <property type="entry name" value="PAS"/>
    <property type="match status" value="1"/>
</dbReference>
<dbReference type="SMART" id="SM00091">
    <property type="entry name" value="PAS"/>
    <property type="match status" value="1"/>
</dbReference>
<keyword evidence="5" id="KW-1185">Reference proteome</keyword>
<dbReference type="PANTHER" id="PTHR34236:SF1">
    <property type="entry name" value="DIMETHYL SULFOXIDE REDUCTASE TRANSCRIPTIONAL ACTIVATOR"/>
    <property type="match status" value="1"/>
</dbReference>
<dbReference type="Gene3D" id="3.30.450.20">
    <property type="entry name" value="PAS domain"/>
    <property type="match status" value="1"/>
</dbReference>
<reference evidence="4 5" key="1">
    <citation type="journal article" date="2019" name="Int. J. Syst. Evol. Microbiol.">
        <title>The Global Catalogue of Microorganisms (GCM) 10K type strain sequencing project: providing services to taxonomists for standard genome sequencing and annotation.</title>
        <authorList>
            <consortium name="The Broad Institute Genomics Platform"/>
            <consortium name="The Broad Institute Genome Sequencing Center for Infectious Disease"/>
            <person name="Wu L."/>
            <person name="Ma J."/>
        </authorList>
    </citation>
    <scope>NUCLEOTIDE SEQUENCE [LARGE SCALE GENOMIC DNA]</scope>
    <source>
        <strain evidence="4 5">DSM 29988</strain>
    </source>
</reference>
<accession>A0ABD5ZG12</accession>